<sequence length="68" mass="7709">AFVDNYPQFKKMSGTVSKHVTVVGELSRLVSERQLMEVSEVEQELACQNDHSSAQQVTLQIVHFHHSL</sequence>
<dbReference type="EMBL" id="JAHRIO010001457">
    <property type="protein sequence ID" value="MEQ2158976.1"/>
    <property type="molecule type" value="Genomic_DNA"/>
</dbReference>
<comment type="caution">
    <text evidence="3">The sequence shown here is derived from an EMBL/GenBank/DDBJ whole genome shotgun (WGS) entry which is preliminary data.</text>
</comment>
<dbReference type="InterPro" id="IPR036045">
    <property type="entry name" value="Sec1-like_sf"/>
</dbReference>
<dbReference type="Pfam" id="PF00995">
    <property type="entry name" value="Sec1"/>
    <property type="match status" value="1"/>
</dbReference>
<name>A0ABV0MIP5_9TELE</name>
<organism evidence="3 4">
    <name type="scientific">Goodea atripinnis</name>
    <dbReference type="NCBI Taxonomy" id="208336"/>
    <lineage>
        <taxon>Eukaryota</taxon>
        <taxon>Metazoa</taxon>
        <taxon>Chordata</taxon>
        <taxon>Craniata</taxon>
        <taxon>Vertebrata</taxon>
        <taxon>Euteleostomi</taxon>
        <taxon>Actinopterygii</taxon>
        <taxon>Neopterygii</taxon>
        <taxon>Teleostei</taxon>
        <taxon>Neoteleostei</taxon>
        <taxon>Acanthomorphata</taxon>
        <taxon>Ovalentaria</taxon>
        <taxon>Atherinomorphae</taxon>
        <taxon>Cyprinodontiformes</taxon>
        <taxon>Goodeidae</taxon>
        <taxon>Goodea</taxon>
    </lineage>
</organism>
<evidence type="ECO:0000313" key="4">
    <source>
        <dbReference type="Proteomes" id="UP001476798"/>
    </source>
</evidence>
<evidence type="ECO:0000256" key="1">
    <source>
        <dbReference type="ARBA" id="ARBA00009884"/>
    </source>
</evidence>
<evidence type="ECO:0000313" key="3">
    <source>
        <dbReference type="EMBL" id="MEQ2158976.1"/>
    </source>
</evidence>
<keyword evidence="2" id="KW-0813">Transport</keyword>
<dbReference type="SUPFAM" id="SSF56815">
    <property type="entry name" value="Sec1/munc18-like (SM) proteins"/>
    <property type="match status" value="1"/>
</dbReference>
<comment type="similarity">
    <text evidence="1">Belongs to the STXBP/unc-18/SEC1 family.</text>
</comment>
<accession>A0ABV0MIP5</accession>
<keyword evidence="4" id="KW-1185">Reference proteome</keyword>
<proteinExistence type="inferred from homology"/>
<dbReference type="Proteomes" id="UP001476798">
    <property type="component" value="Unassembled WGS sequence"/>
</dbReference>
<keyword evidence="2" id="KW-0653">Protein transport</keyword>
<feature type="non-terminal residue" evidence="3">
    <location>
        <position position="1"/>
    </location>
</feature>
<reference evidence="3 4" key="1">
    <citation type="submission" date="2021-06" db="EMBL/GenBank/DDBJ databases">
        <authorList>
            <person name="Palmer J.M."/>
        </authorList>
    </citation>
    <scope>NUCLEOTIDE SEQUENCE [LARGE SCALE GENOMIC DNA]</scope>
    <source>
        <strain evidence="3 4">GA_2019</strain>
        <tissue evidence="3">Muscle</tissue>
    </source>
</reference>
<dbReference type="InterPro" id="IPR043127">
    <property type="entry name" value="Sec-1-like_dom3a"/>
</dbReference>
<dbReference type="Gene3D" id="3.90.830.10">
    <property type="entry name" value="Syntaxin Binding Protein 1, Chain A, domain 2"/>
    <property type="match status" value="1"/>
</dbReference>
<dbReference type="Gene3D" id="1.25.40.60">
    <property type="match status" value="1"/>
</dbReference>
<evidence type="ECO:0000256" key="2">
    <source>
        <dbReference type="ARBA" id="ARBA00022927"/>
    </source>
</evidence>
<dbReference type="InterPro" id="IPR001619">
    <property type="entry name" value="Sec1-like"/>
</dbReference>
<gene>
    <name evidence="3" type="primary">VPS45_2</name>
    <name evidence="3" type="ORF">GOODEAATRI_017694</name>
</gene>
<protein>
    <submittedName>
        <fullName evidence="3">Vacuolar protein sorting-associated protein 45</fullName>
    </submittedName>
</protein>